<keyword evidence="6" id="KW-0503">Monooxygenase</keyword>
<sequence>MSYLVHGASILVAWVLASCIYNLFFHPLRGVPGPFLAKLSPWWLFALEMTATPHQQLFKLHHKYGPMMRISPNEVSFNDIEASEVIYAQTSKFDKSKYFYRAFENQGPHLFSISDRQEHSQDKRLISYAMSRANINTHESSLYDKAAVLMERISQRARLGQTIPLFPMFRCMTLDTISDFAFGKSSHALQLDNFQSSTFEAIEKANNTVVFFQYLPLIHRLIQWATSCNISFVPNGFKELARSAEEGVRDLHQVGLWTMFKDMVSRAEKSGGAPLTADHLVAEGMLMIVAGTDTTAASLSVTLHSLLQQPDAYKRLQEEIQTIMPAMHSRPTIQALDALPFLDACLKEGLRICSPVQCRLPREVDVCTSPWYFHYNKDVFPDPESFNPDRWLVVADEQRRKMISYFQPFSRGRRQCIGQK</sequence>
<dbReference type="EMBL" id="JBFXLU010000380">
    <property type="protein sequence ID" value="KAL2827913.1"/>
    <property type="molecule type" value="Genomic_DNA"/>
</dbReference>
<comment type="cofactor">
    <cofactor evidence="1">
        <name>heme</name>
        <dbReference type="ChEBI" id="CHEBI:30413"/>
    </cofactor>
</comment>
<dbReference type="Pfam" id="PF00067">
    <property type="entry name" value="p450"/>
    <property type="match status" value="1"/>
</dbReference>
<dbReference type="Proteomes" id="UP001610446">
    <property type="component" value="Unassembled WGS sequence"/>
</dbReference>
<dbReference type="InterPro" id="IPR001128">
    <property type="entry name" value="Cyt_P450"/>
</dbReference>
<comment type="caution">
    <text evidence="7">The sequence shown here is derived from an EMBL/GenBank/DDBJ whole genome shotgun (WGS) entry which is preliminary data.</text>
</comment>
<keyword evidence="8" id="KW-1185">Reference proteome</keyword>
<dbReference type="InterPro" id="IPR002401">
    <property type="entry name" value="Cyt_P450_E_grp-I"/>
</dbReference>
<evidence type="ECO:0000256" key="6">
    <source>
        <dbReference type="RuleBase" id="RU000461"/>
    </source>
</evidence>
<dbReference type="InterPro" id="IPR050121">
    <property type="entry name" value="Cytochrome_P450_monoxygenase"/>
</dbReference>
<dbReference type="Gene3D" id="1.10.630.10">
    <property type="entry name" value="Cytochrome P450"/>
    <property type="match status" value="1"/>
</dbReference>
<proteinExistence type="inferred from homology"/>
<evidence type="ECO:0000256" key="1">
    <source>
        <dbReference type="ARBA" id="ARBA00001971"/>
    </source>
</evidence>
<reference evidence="7 8" key="1">
    <citation type="submission" date="2024-07" db="EMBL/GenBank/DDBJ databases">
        <title>Section-level genome sequencing and comparative genomics of Aspergillus sections Usti and Cavernicolus.</title>
        <authorList>
            <consortium name="Lawrence Berkeley National Laboratory"/>
            <person name="Nybo J.L."/>
            <person name="Vesth T.C."/>
            <person name="Theobald S."/>
            <person name="Frisvad J.C."/>
            <person name="Larsen T.O."/>
            <person name="Kjaerboelling I."/>
            <person name="Rothschild-Mancinelli K."/>
            <person name="Lyhne E.K."/>
            <person name="Kogle M.E."/>
            <person name="Barry K."/>
            <person name="Clum A."/>
            <person name="Na H."/>
            <person name="Ledsgaard L."/>
            <person name="Lin J."/>
            <person name="Lipzen A."/>
            <person name="Kuo A."/>
            <person name="Riley R."/>
            <person name="Mondo S."/>
            <person name="Labutti K."/>
            <person name="Haridas S."/>
            <person name="Pangalinan J."/>
            <person name="Salamov A.A."/>
            <person name="Simmons B.A."/>
            <person name="Magnuson J.K."/>
            <person name="Chen J."/>
            <person name="Drula E."/>
            <person name="Henrissat B."/>
            <person name="Wiebenga A."/>
            <person name="Lubbers R.J."/>
            <person name="Gomes A.C."/>
            <person name="Makela M.R."/>
            <person name="Stajich J."/>
            <person name="Grigoriev I.V."/>
            <person name="Mortensen U.H."/>
            <person name="De Vries R.P."/>
            <person name="Baker S.E."/>
            <person name="Andersen M.R."/>
        </authorList>
    </citation>
    <scope>NUCLEOTIDE SEQUENCE [LARGE SCALE GENOMIC DNA]</scope>
    <source>
        <strain evidence="7 8">CBS 123904</strain>
    </source>
</reference>
<dbReference type="PANTHER" id="PTHR24305:SF166">
    <property type="entry name" value="CYTOCHROME P450 12A4, MITOCHONDRIAL-RELATED"/>
    <property type="match status" value="1"/>
</dbReference>
<evidence type="ECO:0000256" key="5">
    <source>
        <dbReference type="ARBA" id="ARBA00023004"/>
    </source>
</evidence>
<keyword evidence="3 6" id="KW-0479">Metal-binding</keyword>
<accession>A0ABR4IJI3</accession>
<evidence type="ECO:0000256" key="4">
    <source>
        <dbReference type="ARBA" id="ARBA00023002"/>
    </source>
</evidence>
<keyword evidence="4 6" id="KW-0560">Oxidoreductase</keyword>
<dbReference type="PANTHER" id="PTHR24305">
    <property type="entry name" value="CYTOCHROME P450"/>
    <property type="match status" value="1"/>
</dbReference>
<evidence type="ECO:0000256" key="3">
    <source>
        <dbReference type="ARBA" id="ARBA00022723"/>
    </source>
</evidence>
<dbReference type="PRINTS" id="PR00385">
    <property type="entry name" value="P450"/>
</dbReference>
<organism evidence="7 8">
    <name type="scientific">Aspergillus pseudoustus</name>
    <dbReference type="NCBI Taxonomy" id="1810923"/>
    <lineage>
        <taxon>Eukaryota</taxon>
        <taxon>Fungi</taxon>
        <taxon>Dikarya</taxon>
        <taxon>Ascomycota</taxon>
        <taxon>Pezizomycotina</taxon>
        <taxon>Eurotiomycetes</taxon>
        <taxon>Eurotiomycetidae</taxon>
        <taxon>Eurotiales</taxon>
        <taxon>Aspergillaceae</taxon>
        <taxon>Aspergillus</taxon>
        <taxon>Aspergillus subgen. Nidulantes</taxon>
    </lineage>
</organism>
<evidence type="ECO:0000313" key="7">
    <source>
        <dbReference type="EMBL" id="KAL2827913.1"/>
    </source>
</evidence>
<dbReference type="CDD" id="cd11062">
    <property type="entry name" value="CYP58-like"/>
    <property type="match status" value="1"/>
</dbReference>
<keyword evidence="6" id="KW-0349">Heme</keyword>
<dbReference type="PROSITE" id="PS00086">
    <property type="entry name" value="CYTOCHROME_P450"/>
    <property type="match status" value="1"/>
</dbReference>
<dbReference type="InterPro" id="IPR017972">
    <property type="entry name" value="Cyt_P450_CS"/>
</dbReference>
<comment type="similarity">
    <text evidence="2 6">Belongs to the cytochrome P450 family.</text>
</comment>
<dbReference type="PRINTS" id="PR00463">
    <property type="entry name" value="EP450I"/>
</dbReference>
<evidence type="ECO:0000313" key="8">
    <source>
        <dbReference type="Proteomes" id="UP001610446"/>
    </source>
</evidence>
<keyword evidence="5 6" id="KW-0408">Iron</keyword>
<dbReference type="InterPro" id="IPR036396">
    <property type="entry name" value="Cyt_P450_sf"/>
</dbReference>
<name>A0ABR4IJI3_9EURO</name>
<evidence type="ECO:0000256" key="2">
    <source>
        <dbReference type="ARBA" id="ARBA00010617"/>
    </source>
</evidence>
<protein>
    <submittedName>
        <fullName evidence="7">Cytochrome P450</fullName>
    </submittedName>
</protein>
<gene>
    <name evidence="7" type="ORF">BJY01DRAFT_241033</name>
</gene>
<dbReference type="SUPFAM" id="SSF48264">
    <property type="entry name" value="Cytochrome P450"/>
    <property type="match status" value="1"/>
</dbReference>